<evidence type="ECO:0000313" key="3">
    <source>
        <dbReference type="Proteomes" id="UP000634522"/>
    </source>
</evidence>
<evidence type="ECO:0000256" key="1">
    <source>
        <dbReference type="SAM" id="Phobius"/>
    </source>
</evidence>
<sequence length="92" mass="10099">MTTLLKGSCLAIYLLALAGLVVEIPASVAAPVRYAALILLGAHMVEVLVAFKTIRLYRGPLWVSILLTVLFGFLHWMPLARNGRENRAPERA</sequence>
<protein>
    <recommendedName>
        <fullName evidence="4">DUF1145 domain-containing protein</fullName>
    </recommendedName>
</protein>
<comment type="caution">
    <text evidence="2">The sequence shown here is derived from an EMBL/GenBank/DDBJ whole genome shotgun (WGS) entry which is preliminary data.</text>
</comment>
<keyword evidence="1" id="KW-0472">Membrane</keyword>
<feature type="transmembrane region" description="Helical" evidence="1">
    <location>
        <begin position="61"/>
        <end position="79"/>
    </location>
</feature>
<dbReference type="EMBL" id="WTVS01000070">
    <property type="protein sequence ID" value="NMG00291.1"/>
    <property type="molecule type" value="Genomic_DNA"/>
</dbReference>
<gene>
    <name evidence="2" type="ORF">GPA27_23220</name>
</gene>
<dbReference type="Proteomes" id="UP000634522">
    <property type="component" value="Unassembled WGS sequence"/>
</dbReference>
<feature type="transmembrane region" description="Helical" evidence="1">
    <location>
        <begin position="34"/>
        <end position="54"/>
    </location>
</feature>
<keyword evidence="1" id="KW-0812">Transmembrane</keyword>
<feature type="transmembrane region" description="Helical" evidence="1">
    <location>
        <begin position="7"/>
        <end position="28"/>
    </location>
</feature>
<proteinExistence type="predicted"/>
<evidence type="ECO:0000313" key="2">
    <source>
        <dbReference type="EMBL" id="NMG00291.1"/>
    </source>
</evidence>
<keyword evidence="1" id="KW-1133">Transmembrane helix</keyword>
<evidence type="ECO:0008006" key="4">
    <source>
        <dbReference type="Google" id="ProtNLM"/>
    </source>
</evidence>
<accession>A0ABX1NLZ4</accession>
<keyword evidence="3" id="KW-1185">Reference proteome</keyword>
<reference evidence="2 3" key="1">
    <citation type="submission" date="2019-12" db="EMBL/GenBank/DDBJ databases">
        <title>Comparative genomics gives insights into the taxonomy of the Azoarcus-Aromatoleum group and reveals separate origins of nif in the plant-associated Azoarcus and non-plant-associated Aromatoleum sub-groups.</title>
        <authorList>
            <person name="Lafos M."/>
            <person name="Maluk M."/>
            <person name="Batista M."/>
            <person name="Junghare M."/>
            <person name="Carmona M."/>
            <person name="Faoro H."/>
            <person name="Cruz L.M."/>
            <person name="Battistoni F."/>
            <person name="De Souza E."/>
            <person name="Pedrosa F."/>
            <person name="Chen W.-M."/>
            <person name="Poole P.S."/>
            <person name="Dixon R.A."/>
            <person name="James E.K."/>
        </authorList>
    </citation>
    <scope>NUCLEOTIDE SEQUENCE [LARGE SCALE GENOMIC DNA]</scope>
    <source>
        <strain evidence="2 3">T</strain>
    </source>
</reference>
<dbReference type="RefSeq" id="WP_169142815.1">
    <property type="nucleotide sequence ID" value="NZ_WTVS01000070.1"/>
</dbReference>
<organism evidence="2 3">
    <name type="scientific">Aromatoleum toluolicum</name>
    <dbReference type="NCBI Taxonomy" id="90060"/>
    <lineage>
        <taxon>Bacteria</taxon>
        <taxon>Pseudomonadati</taxon>
        <taxon>Pseudomonadota</taxon>
        <taxon>Betaproteobacteria</taxon>
        <taxon>Rhodocyclales</taxon>
        <taxon>Rhodocyclaceae</taxon>
        <taxon>Aromatoleum</taxon>
    </lineage>
</organism>
<name>A0ABX1NLZ4_9RHOO</name>